<comment type="caution">
    <text evidence="3">The sequence shown here is derived from an EMBL/GenBank/DDBJ whole genome shotgun (WGS) entry which is preliminary data.</text>
</comment>
<dbReference type="Gene3D" id="1.50.10.20">
    <property type="match status" value="1"/>
</dbReference>
<feature type="domain" description="Prenyltransferase alpha-alpha toroid" evidence="2">
    <location>
        <begin position="21"/>
        <end position="140"/>
    </location>
</feature>
<feature type="non-terminal residue" evidence="3">
    <location>
        <position position="402"/>
    </location>
</feature>
<dbReference type="SUPFAM" id="SSF48239">
    <property type="entry name" value="Terpenoid cyclases/Protein prenyltransferases"/>
    <property type="match status" value="1"/>
</dbReference>
<evidence type="ECO:0000256" key="1">
    <source>
        <dbReference type="ARBA" id="ARBA00022737"/>
    </source>
</evidence>
<dbReference type="GO" id="GO:0003824">
    <property type="term" value="F:catalytic activity"/>
    <property type="evidence" value="ECO:0007669"/>
    <property type="project" value="InterPro"/>
</dbReference>
<dbReference type="EMBL" id="BARW01007425">
    <property type="protein sequence ID" value="GAI87367.1"/>
    <property type="molecule type" value="Genomic_DNA"/>
</dbReference>
<accession>X1S2U3</accession>
<keyword evidence="1" id="KW-0677">Repeat</keyword>
<dbReference type="Pfam" id="PF00432">
    <property type="entry name" value="Prenyltrans"/>
    <property type="match status" value="2"/>
</dbReference>
<dbReference type="InterPro" id="IPR001330">
    <property type="entry name" value="Prenyltrans"/>
</dbReference>
<dbReference type="InterPro" id="IPR008930">
    <property type="entry name" value="Terpenoid_cyclase/PrenylTrfase"/>
</dbReference>
<dbReference type="AlphaFoldDB" id="X1S2U3"/>
<sequence>NRKDIGNFYLSNYERVLELYQFYNESLLNESSLELKDIYWFLLLRKYLKQKVDVFREDYLNFIKSCEVEIIEKDHLGFKFSPNALKKPDIWSSYYALASLELLGILNEYLSSKGNGVIVRQIKNFLYAHKKNNGFLHCLDKSCEECNVGPVVKTFYFVTESLLLIGIDVRAFKEQFRSYLKERKKDSSILYKLLSLKFFELDSEVRDKEIQFLYQFQKENGGFSFFYEDGDIDTTFWVTNILHIYSWLIDYNPARIYSFITEILDYIFRETTGWNLTILREVTQLVIILSIIWNRFIEEIERVIFKHLETSNFIDLNKIKNTFGISHGLEEIVLYINLNYTFTLKKVDKTLEFNQYLLNLTQGKKVIIQEIYDQLSNNSIVSLSDIFKKYRGSYHQETLKLR</sequence>
<evidence type="ECO:0000259" key="2">
    <source>
        <dbReference type="Pfam" id="PF00432"/>
    </source>
</evidence>
<reference evidence="3" key="1">
    <citation type="journal article" date="2014" name="Front. Microbiol.">
        <title>High frequency of phylogenetically diverse reductive dehalogenase-homologous genes in deep subseafloor sedimentary metagenomes.</title>
        <authorList>
            <person name="Kawai M."/>
            <person name="Futagami T."/>
            <person name="Toyoda A."/>
            <person name="Takaki Y."/>
            <person name="Nishi S."/>
            <person name="Hori S."/>
            <person name="Arai W."/>
            <person name="Tsubouchi T."/>
            <person name="Morono Y."/>
            <person name="Uchiyama I."/>
            <person name="Ito T."/>
            <person name="Fujiyama A."/>
            <person name="Inagaki F."/>
            <person name="Takami H."/>
        </authorList>
    </citation>
    <scope>NUCLEOTIDE SEQUENCE</scope>
    <source>
        <strain evidence="3">Expedition CK06-06</strain>
    </source>
</reference>
<gene>
    <name evidence="3" type="ORF">S12H4_15456</name>
</gene>
<organism evidence="3">
    <name type="scientific">marine sediment metagenome</name>
    <dbReference type="NCBI Taxonomy" id="412755"/>
    <lineage>
        <taxon>unclassified sequences</taxon>
        <taxon>metagenomes</taxon>
        <taxon>ecological metagenomes</taxon>
    </lineage>
</organism>
<proteinExistence type="predicted"/>
<evidence type="ECO:0000313" key="3">
    <source>
        <dbReference type="EMBL" id="GAI87367.1"/>
    </source>
</evidence>
<feature type="non-terminal residue" evidence="3">
    <location>
        <position position="1"/>
    </location>
</feature>
<protein>
    <recommendedName>
        <fullName evidence="2">Prenyltransferase alpha-alpha toroid domain-containing protein</fullName>
    </recommendedName>
</protein>
<name>X1S2U3_9ZZZZ</name>
<feature type="domain" description="Prenyltransferase alpha-alpha toroid" evidence="2">
    <location>
        <begin position="188"/>
        <end position="294"/>
    </location>
</feature>